<sequence>MSWDNGREWGDDRAEEERPDDTVLRPARRPDPAPEPDPEADLTQIRPGPPRRDEVGQWSGQRYTRNRLTDESLRERTPAAGQQPAGPQQPGQPRPSQQRRTEERHGHHRVPGRDEPPPGSPPPKVAGRPTRRVQLIALVTLAGVAILAAWLLNPRGTEPDAGRVAPRRAVAAFAKPVEEAKLPARVDGLRRDTGRDEARLPFGNIDRAHYQPVEAQPGPGAVYALTMNSPVASLTDLDAHSGLGNRNRFGPVSCGRVDIRVECVTLLKGGLLVVVGADPQADMGQMAAVTTEIYNALPG</sequence>
<dbReference type="Proteomes" id="UP000215896">
    <property type="component" value="Unassembled WGS sequence"/>
</dbReference>
<organism evidence="3 4">
    <name type="scientific">Enemella evansiae</name>
    <dbReference type="NCBI Taxonomy" id="2016499"/>
    <lineage>
        <taxon>Bacteria</taxon>
        <taxon>Bacillati</taxon>
        <taxon>Actinomycetota</taxon>
        <taxon>Actinomycetes</taxon>
        <taxon>Propionibacteriales</taxon>
        <taxon>Propionibacteriaceae</taxon>
        <taxon>Enemella</taxon>
    </lineage>
</organism>
<feature type="region of interest" description="Disordered" evidence="1">
    <location>
        <begin position="1"/>
        <end position="127"/>
    </location>
</feature>
<evidence type="ECO:0000256" key="2">
    <source>
        <dbReference type="SAM" id="Phobius"/>
    </source>
</evidence>
<dbReference type="AlphaFoldDB" id="A0A255GEM1"/>
<proteinExistence type="predicted"/>
<feature type="compositionally biased region" description="Basic and acidic residues" evidence="1">
    <location>
        <begin position="1"/>
        <end position="32"/>
    </location>
</feature>
<feature type="compositionally biased region" description="Basic and acidic residues" evidence="1">
    <location>
        <begin position="67"/>
        <end position="77"/>
    </location>
</feature>
<keyword evidence="4" id="KW-1185">Reference proteome</keyword>
<gene>
    <name evidence="3" type="ORF">CGZ94_06585</name>
</gene>
<feature type="transmembrane region" description="Helical" evidence="2">
    <location>
        <begin position="133"/>
        <end position="152"/>
    </location>
</feature>
<keyword evidence="2" id="KW-0812">Transmembrane</keyword>
<evidence type="ECO:0000313" key="3">
    <source>
        <dbReference type="EMBL" id="OYO14290.1"/>
    </source>
</evidence>
<keyword evidence="2" id="KW-1133">Transmembrane helix</keyword>
<name>A0A255GEM1_9ACTN</name>
<protein>
    <submittedName>
        <fullName evidence="3">Uncharacterized protein</fullName>
    </submittedName>
</protein>
<dbReference type="OrthoDB" id="10000872at2"/>
<reference evidence="3 4" key="1">
    <citation type="submission" date="2017-07" db="EMBL/GenBank/DDBJ databases">
        <title>Draft whole genome sequences of clinical Proprionibacteriaceae strains.</title>
        <authorList>
            <person name="Bernier A.-M."/>
            <person name="Bernard K."/>
            <person name="Domingo M.-C."/>
        </authorList>
    </citation>
    <scope>NUCLEOTIDE SEQUENCE [LARGE SCALE GENOMIC DNA]</scope>
    <source>
        <strain evidence="3 4">NML 030167</strain>
    </source>
</reference>
<dbReference type="RefSeq" id="WP_094405160.1">
    <property type="nucleotide sequence ID" value="NZ_NMVO01000012.1"/>
</dbReference>
<feature type="compositionally biased region" description="Low complexity" evidence="1">
    <location>
        <begin position="78"/>
        <end position="98"/>
    </location>
</feature>
<keyword evidence="2" id="KW-0472">Membrane</keyword>
<accession>A0A255GEM1</accession>
<feature type="compositionally biased region" description="Basic and acidic residues" evidence="1">
    <location>
        <begin position="99"/>
        <end position="116"/>
    </location>
</feature>
<evidence type="ECO:0000256" key="1">
    <source>
        <dbReference type="SAM" id="MobiDB-lite"/>
    </source>
</evidence>
<comment type="caution">
    <text evidence="3">The sequence shown here is derived from an EMBL/GenBank/DDBJ whole genome shotgun (WGS) entry which is preliminary data.</text>
</comment>
<evidence type="ECO:0000313" key="4">
    <source>
        <dbReference type="Proteomes" id="UP000215896"/>
    </source>
</evidence>
<dbReference type="EMBL" id="NMVO01000012">
    <property type="protein sequence ID" value="OYO14290.1"/>
    <property type="molecule type" value="Genomic_DNA"/>
</dbReference>